<sequence length="207" mass="23712">MKKQPIPKILYKSIFPAPGPKDPVTFDQFVSEVLDLEIRAEIAEWYNCHTNEELEEVYPGWDYADRTVRMRLSRYKGHSKLFKAFDKLGLSAHEINSVVTWHGTRSELEDWEAESGSVRGRDPSVSDDDDDEDYHYGEVMDSNEEEDDDDDDEEEEEEEENNRDAGVVAAIGDLATQADVDNTDHHALPGFPVNYGNRVPMMRNGFH</sequence>
<keyword evidence="3" id="KW-1185">Reference proteome</keyword>
<dbReference type="STRING" id="1336337.A0A3N4K2G4"/>
<dbReference type="EMBL" id="ML120358">
    <property type="protein sequence ID" value="RPB04493.1"/>
    <property type="molecule type" value="Genomic_DNA"/>
</dbReference>
<reference evidence="2 3" key="1">
    <citation type="journal article" date="2018" name="Nat. Ecol. Evol.">
        <title>Pezizomycetes genomes reveal the molecular basis of ectomycorrhizal truffle lifestyle.</title>
        <authorList>
            <person name="Murat C."/>
            <person name="Payen T."/>
            <person name="Noel B."/>
            <person name="Kuo A."/>
            <person name="Morin E."/>
            <person name="Chen J."/>
            <person name="Kohler A."/>
            <person name="Krizsan K."/>
            <person name="Balestrini R."/>
            <person name="Da Silva C."/>
            <person name="Montanini B."/>
            <person name="Hainaut M."/>
            <person name="Levati E."/>
            <person name="Barry K.W."/>
            <person name="Belfiori B."/>
            <person name="Cichocki N."/>
            <person name="Clum A."/>
            <person name="Dockter R.B."/>
            <person name="Fauchery L."/>
            <person name="Guy J."/>
            <person name="Iotti M."/>
            <person name="Le Tacon F."/>
            <person name="Lindquist E.A."/>
            <person name="Lipzen A."/>
            <person name="Malagnac F."/>
            <person name="Mello A."/>
            <person name="Molinier V."/>
            <person name="Miyauchi S."/>
            <person name="Poulain J."/>
            <person name="Riccioni C."/>
            <person name="Rubini A."/>
            <person name="Sitrit Y."/>
            <person name="Splivallo R."/>
            <person name="Traeger S."/>
            <person name="Wang M."/>
            <person name="Zifcakova L."/>
            <person name="Wipf D."/>
            <person name="Zambonelli A."/>
            <person name="Paolocci F."/>
            <person name="Nowrousian M."/>
            <person name="Ottonello S."/>
            <person name="Baldrian P."/>
            <person name="Spatafora J.W."/>
            <person name="Henrissat B."/>
            <person name="Nagy L.G."/>
            <person name="Aury J.M."/>
            <person name="Wincker P."/>
            <person name="Grigoriev I.V."/>
            <person name="Bonfante P."/>
            <person name="Martin F.M."/>
        </authorList>
    </citation>
    <scope>NUCLEOTIDE SEQUENCE [LARGE SCALE GENOMIC DNA]</scope>
    <source>
        <strain evidence="2 3">120613-1</strain>
    </source>
</reference>
<accession>A0A3N4K2G4</accession>
<feature type="compositionally biased region" description="Acidic residues" evidence="1">
    <location>
        <begin position="141"/>
        <end position="161"/>
    </location>
</feature>
<protein>
    <submittedName>
        <fullName evidence="2">Uncharacterized protein</fullName>
    </submittedName>
</protein>
<name>A0A3N4K2G4_9PEZI</name>
<dbReference type="Proteomes" id="UP000276215">
    <property type="component" value="Unassembled WGS sequence"/>
</dbReference>
<dbReference type="OrthoDB" id="4106209at2759"/>
<evidence type="ECO:0000313" key="3">
    <source>
        <dbReference type="Proteomes" id="UP000276215"/>
    </source>
</evidence>
<proteinExistence type="predicted"/>
<feature type="region of interest" description="Disordered" evidence="1">
    <location>
        <begin position="110"/>
        <end position="185"/>
    </location>
</feature>
<organism evidence="2 3">
    <name type="scientific">Choiromyces venosus 120613-1</name>
    <dbReference type="NCBI Taxonomy" id="1336337"/>
    <lineage>
        <taxon>Eukaryota</taxon>
        <taxon>Fungi</taxon>
        <taxon>Dikarya</taxon>
        <taxon>Ascomycota</taxon>
        <taxon>Pezizomycotina</taxon>
        <taxon>Pezizomycetes</taxon>
        <taxon>Pezizales</taxon>
        <taxon>Tuberaceae</taxon>
        <taxon>Choiromyces</taxon>
    </lineage>
</organism>
<dbReference type="AlphaFoldDB" id="A0A3N4K2G4"/>
<evidence type="ECO:0000313" key="2">
    <source>
        <dbReference type="EMBL" id="RPB04493.1"/>
    </source>
</evidence>
<evidence type="ECO:0000256" key="1">
    <source>
        <dbReference type="SAM" id="MobiDB-lite"/>
    </source>
</evidence>
<gene>
    <name evidence="2" type="ORF">L873DRAFT_1360038</name>
</gene>